<feature type="transmembrane region" description="Helical" evidence="1">
    <location>
        <begin position="87"/>
        <end position="109"/>
    </location>
</feature>
<sequence>MSPLERWSLHLAALAAAGTGLMDGLLRWFGVRAGEFGPEPHPWLPAAQHLHVLTAPLLLFALGMAVRGHLQIKLKKGPEGRRTGLGAAFLIAPMVLSGYAVQVVTSPAWRTVFSWAHGLSAGLFLLAYLGHLFIPHAQVELRTTADRRAS</sequence>
<evidence type="ECO:0008006" key="4">
    <source>
        <dbReference type="Google" id="ProtNLM"/>
    </source>
</evidence>
<evidence type="ECO:0000313" key="3">
    <source>
        <dbReference type="Proteomes" id="UP001165044"/>
    </source>
</evidence>
<keyword evidence="1" id="KW-0812">Transmembrane</keyword>
<dbReference type="RefSeq" id="WP_285610347.1">
    <property type="nucleotide sequence ID" value="NZ_BSDC01000005.1"/>
</dbReference>
<proteinExistence type="predicted"/>
<reference evidence="2" key="1">
    <citation type="journal article" date="2023" name="Antonie Van Leeuwenhoek">
        <title>Mesoterricola silvestris gen. nov., sp. nov., Mesoterricola sediminis sp. nov., Geothrix oryzae sp. nov., Geothrix edaphica sp. nov., Geothrix rubra sp. nov., and Geothrix limicola sp. nov., six novel members of Acidobacteriota isolated from soils.</title>
        <authorList>
            <person name="Itoh H."/>
            <person name="Sugisawa Y."/>
            <person name="Mise K."/>
            <person name="Xu Z."/>
            <person name="Kuniyasu M."/>
            <person name="Ushijima N."/>
            <person name="Kawano K."/>
            <person name="Kobayashi E."/>
            <person name="Shiratori Y."/>
            <person name="Masuda Y."/>
            <person name="Senoo K."/>
        </authorList>
    </citation>
    <scope>NUCLEOTIDE SEQUENCE</scope>
    <source>
        <strain evidence="2">Red802</strain>
    </source>
</reference>
<feature type="transmembrane region" description="Helical" evidence="1">
    <location>
        <begin position="49"/>
        <end position="66"/>
    </location>
</feature>
<organism evidence="2 3">
    <name type="scientific">Geothrix edaphica</name>
    <dbReference type="NCBI Taxonomy" id="2927976"/>
    <lineage>
        <taxon>Bacteria</taxon>
        <taxon>Pseudomonadati</taxon>
        <taxon>Acidobacteriota</taxon>
        <taxon>Holophagae</taxon>
        <taxon>Holophagales</taxon>
        <taxon>Holophagaceae</taxon>
        <taxon>Geothrix</taxon>
    </lineage>
</organism>
<evidence type="ECO:0000313" key="2">
    <source>
        <dbReference type="EMBL" id="GLH68435.1"/>
    </source>
</evidence>
<protein>
    <recommendedName>
        <fullName evidence="4">DUF4405 domain-containing protein</fullName>
    </recommendedName>
</protein>
<keyword evidence="1" id="KW-0472">Membrane</keyword>
<name>A0ABQ5Q274_9BACT</name>
<dbReference type="EMBL" id="BSDC01000005">
    <property type="protein sequence ID" value="GLH68435.1"/>
    <property type="molecule type" value="Genomic_DNA"/>
</dbReference>
<keyword evidence="3" id="KW-1185">Reference proteome</keyword>
<comment type="caution">
    <text evidence="2">The sequence shown here is derived from an EMBL/GenBank/DDBJ whole genome shotgun (WGS) entry which is preliminary data.</text>
</comment>
<accession>A0ABQ5Q274</accession>
<evidence type="ECO:0000256" key="1">
    <source>
        <dbReference type="SAM" id="Phobius"/>
    </source>
</evidence>
<keyword evidence="1" id="KW-1133">Transmembrane helix</keyword>
<dbReference type="Proteomes" id="UP001165044">
    <property type="component" value="Unassembled WGS sequence"/>
</dbReference>
<gene>
    <name evidence="2" type="ORF">GETHED_27990</name>
</gene>
<feature type="transmembrane region" description="Helical" evidence="1">
    <location>
        <begin position="115"/>
        <end position="134"/>
    </location>
</feature>